<keyword evidence="4" id="KW-0758">Storage protein</keyword>
<comment type="function">
    <text evidence="1">Protein component of the very low density lipoprotein (VLDL) of egg-laying females. Potent lipoprotein lipase inhibitor, preventing the loss of triglycerides from VLDL on their way from the liver to the growing oocytes.</text>
</comment>
<evidence type="ECO:0000256" key="7">
    <source>
        <dbReference type="SAM" id="SignalP"/>
    </source>
</evidence>
<protein>
    <recommendedName>
        <fullName evidence="3">Apovitellenin-1</fullName>
    </recommendedName>
    <alternativeName>
        <fullName evidence="6">Apovitellenin I</fullName>
    </alternativeName>
</protein>
<organism evidence="8 9">
    <name type="scientific">Sakesphorus luctuosus</name>
    <dbReference type="NCBI Taxonomy" id="419690"/>
    <lineage>
        <taxon>Eukaryota</taxon>
        <taxon>Metazoa</taxon>
        <taxon>Chordata</taxon>
        <taxon>Craniata</taxon>
        <taxon>Vertebrata</taxon>
        <taxon>Euteleostomi</taxon>
        <taxon>Archelosauria</taxon>
        <taxon>Archosauria</taxon>
        <taxon>Dinosauria</taxon>
        <taxon>Saurischia</taxon>
        <taxon>Theropoda</taxon>
        <taxon>Coelurosauria</taxon>
        <taxon>Aves</taxon>
        <taxon>Neognathae</taxon>
        <taxon>Neoaves</taxon>
        <taxon>Telluraves</taxon>
        <taxon>Australaves</taxon>
        <taxon>Passeriformes</taxon>
        <taxon>Thamnophilidae</taxon>
        <taxon>Sakesphorus</taxon>
    </lineage>
</organism>
<comment type="similarity">
    <text evidence="2">Belongs to the apovitellenin family.</text>
</comment>
<keyword evidence="9" id="KW-1185">Reference proteome</keyword>
<proteinExistence type="inferred from homology"/>
<evidence type="ECO:0000313" key="9">
    <source>
        <dbReference type="Proteomes" id="UP000558958"/>
    </source>
</evidence>
<evidence type="ECO:0000256" key="5">
    <source>
        <dbReference type="ARBA" id="ARBA00023313"/>
    </source>
</evidence>
<feature type="non-terminal residue" evidence="8">
    <location>
        <position position="106"/>
    </location>
</feature>
<dbReference type="PIRSF" id="PIRSF002369">
    <property type="entry name" value="Apo-VLDL-II"/>
    <property type="match status" value="1"/>
</dbReference>
<dbReference type="GO" id="GO:0004857">
    <property type="term" value="F:enzyme inhibitor activity"/>
    <property type="evidence" value="ECO:0007669"/>
    <property type="project" value="InterPro"/>
</dbReference>
<gene>
    <name evidence="8" type="primary">Apov1</name>
    <name evidence="8" type="ORF">SAKLUC_R12728</name>
</gene>
<evidence type="ECO:0000256" key="1">
    <source>
        <dbReference type="ARBA" id="ARBA00003325"/>
    </source>
</evidence>
<evidence type="ECO:0000256" key="6">
    <source>
        <dbReference type="ARBA" id="ARBA00030261"/>
    </source>
</evidence>
<dbReference type="GO" id="GO:0042627">
    <property type="term" value="C:chylomicron"/>
    <property type="evidence" value="ECO:0007669"/>
    <property type="project" value="InterPro"/>
</dbReference>
<evidence type="ECO:0000256" key="2">
    <source>
        <dbReference type="ARBA" id="ARBA00007385"/>
    </source>
</evidence>
<keyword evidence="7" id="KW-0732">Signal</keyword>
<reference evidence="8 9" key="1">
    <citation type="submission" date="2019-09" db="EMBL/GenBank/DDBJ databases">
        <title>Bird 10,000 Genomes (B10K) Project - Family phase.</title>
        <authorList>
            <person name="Zhang G."/>
        </authorList>
    </citation>
    <scope>NUCLEOTIDE SEQUENCE [LARGE SCALE GENOMIC DNA]</scope>
    <source>
        <strain evidence="8">B10K-DU-001-06</strain>
        <tissue evidence="8">Muscle</tissue>
    </source>
</reference>
<accession>A0A7K8YWZ2</accession>
<dbReference type="Pfam" id="PF05418">
    <property type="entry name" value="Apo-VLDL-II"/>
    <property type="match status" value="1"/>
</dbReference>
<dbReference type="GO" id="GO:0045735">
    <property type="term" value="F:nutrient reservoir activity"/>
    <property type="evidence" value="ECO:0007669"/>
    <property type="project" value="UniProtKB-KW"/>
</dbReference>
<feature type="signal peptide" evidence="7">
    <location>
        <begin position="1"/>
        <end position="24"/>
    </location>
</feature>
<comment type="caution">
    <text evidence="8">The sequence shown here is derived from an EMBL/GenBank/DDBJ whole genome shotgun (WGS) entry which is preliminary data.</text>
</comment>
<evidence type="ECO:0000256" key="4">
    <source>
        <dbReference type="ARBA" id="ARBA00022761"/>
    </source>
</evidence>
<dbReference type="AlphaFoldDB" id="A0A7K8YWZ2"/>
<evidence type="ECO:0000313" key="8">
    <source>
        <dbReference type="EMBL" id="NXG08104.1"/>
    </source>
</evidence>
<name>A0A7K8YWZ2_9PASS</name>
<dbReference type="Proteomes" id="UP000558958">
    <property type="component" value="Unassembled WGS sequence"/>
</dbReference>
<sequence length="106" mass="12017">MLQSRVLVIALILLLSTTLPEVHSKSIFEKDRRDWLVIPDAVASYVYEAVSKVSPRAAQSLADAAQIPAVVATRNFLIRETTKITIMVEQMLEKIKNLWYTRVLGY</sequence>
<keyword evidence="5" id="KW-0850">VLDL</keyword>
<feature type="non-terminal residue" evidence="8">
    <location>
        <position position="1"/>
    </location>
</feature>
<evidence type="ECO:0000256" key="3">
    <source>
        <dbReference type="ARBA" id="ARBA00018120"/>
    </source>
</evidence>
<feature type="chain" id="PRO_5029785588" description="Apovitellenin-1" evidence="7">
    <location>
        <begin position="25"/>
        <end position="106"/>
    </location>
</feature>
<dbReference type="GO" id="GO:0034361">
    <property type="term" value="C:very-low-density lipoprotein particle"/>
    <property type="evidence" value="ECO:0007669"/>
    <property type="project" value="UniProtKB-KW"/>
</dbReference>
<dbReference type="InterPro" id="IPR008404">
    <property type="entry name" value="Apo-VLDL-II"/>
</dbReference>
<dbReference type="GO" id="GO:0006629">
    <property type="term" value="P:lipid metabolic process"/>
    <property type="evidence" value="ECO:0007669"/>
    <property type="project" value="InterPro"/>
</dbReference>
<dbReference type="EMBL" id="VWZD01009180">
    <property type="protein sequence ID" value="NXG08104.1"/>
    <property type="molecule type" value="Genomic_DNA"/>
</dbReference>